<evidence type="ECO:0000256" key="9">
    <source>
        <dbReference type="ARBA" id="ARBA00023328"/>
    </source>
</evidence>
<dbReference type="GO" id="GO:0007059">
    <property type="term" value="P:chromosome segregation"/>
    <property type="evidence" value="ECO:0007669"/>
    <property type="project" value="TreeGrafter"/>
</dbReference>
<comment type="caution">
    <text evidence="10">The sequence shown here is derived from an EMBL/GenBank/DDBJ whole genome shotgun (WGS) entry which is preliminary data.</text>
</comment>
<keyword evidence="5" id="KW-0498">Mitosis</keyword>
<evidence type="ECO:0000256" key="7">
    <source>
        <dbReference type="ARBA" id="ARBA00023242"/>
    </source>
</evidence>
<dbReference type="EMBL" id="JABFUD020000008">
    <property type="protein sequence ID" value="KAI5076529.1"/>
    <property type="molecule type" value="Genomic_DNA"/>
</dbReference>
<evidence type="ECO:0000256" key="6">
    <source>
        <dbReference type="ARBA" id="ARBA00022838"/>
    </source>
</evidence>
<keyword evidence="6" id="KW-0995">Kinetochore</keyword>
<keyword evidence="8" id="KW-0131">Cell cycle</keyword>
<dbReference type="GO" id="GO:0000444">
    <property type="term" value="C:MIS12/MIND type complex"/>
    <property type="evidence" value="ECO:0007669"/>
    <property type="project" value="InterPro"/>
</dbReference>
<proteinExistence type="predicted"/>
<evidence type="ECO:0000256" key="1">
    <source>
        <dbReference type="ARBA" id="ARBA00004123"/>
    </source>
</evidence>
<reference evidence="10" key="1">
    <citation type="submission" date="2021-01" db="EMBL/GenBank/DDBJ databases">
        <title>Adiantum capillus-veneris genome.</title>
        <authorList>
            <person name="Fang Y."/>
            <person name="Liao Q."/>
        </authorList>
    </citation>
    <scope>NUCLEOTIDE SEQUENCE</scope>
    <source>
        <strain evidence="10">H3</strain>
        <tissue evidence="10">Leaf</tissue>
    </source>
</reference>
<evidence type="ECO:0000256" key="5">
    <source>
        <dbReference type="ARBA" id="ARBA00022776"/>
    </source>
</evidence>
<keyword evidence="3" id="KW-0158">Chromosome</keyword>
<dbReference type="Proteomes" id="UP000886520">
    <property type="component" value="Chromosome 8"/>
</dbReference>
<keyword evidence="7" id="KW-0539">Nucleus</keyword>
<comment type="subcellular location">
    <subcellularLocation>
        <location evidence="2">Chromosome</location>
        <location evidence="2">Centromere</location>
        <location evidence="2">Kinetochore</location>
    </subcellularLocation>
    <subcellularLocation>
        <location evidence="1">Nucleus</location>
    </subcellularLocation>
</comment>
<evidence type="ECO:0000256" key="3">
    <source>
        <dbReference type="ARBA" id="ARBA00022454"/>
    </source>
</evidence>
<gene>
    <name evidence="10" type="ORF">GOP47_0008594</name>
</gene>
<evidence type="ECO:0000313" key="10">
    <source>
        <dbReference type="EMBL" id="KAI5076529.1"/>
    </source>
</evidence>
<evidence type="ECO:0000256" key="4">
    <source>
        <dbReference type="ARBA" id="ARBA00022618"/>
    </source>
</evidence>
<evidence type="ECO:0000313" key="11">
    <source>
        <dbReference type="Proteomes" id="UP000886520"/>
    </source>
</evidence>
<dbReference type="OrthoDB" id="506494at2759"/>
<organism evidence="10 11">
    <name type="scientific">Adiantum capillus-veneris</name>
    <name type="common">Maidenhair fern</name>
    <dbReference type="NCBI Taxonomy" id="13818"/>
    <lineage>
        <taxon>Eukaryota</taxon>
        <taxon>Viridiplantae</taxon>
        <taxon>Streptophyta</taxon>
        <taxon>Embryophyta</taxon>
        <taxon>Tracheophyta</taxon>
        <taxon>Polypodiopsida</taxon>
        <taxon>Polypodiidae</taxon>
        <taxon>Polypodiales</taxon>
        <taxon>Pteridineae</taxon>
        <taxon>Pteridaceae</taxon>
        <taxon>Vittarioideae</taxon>
        <taxon>Adiantum</taxon>
    </lineage>
</organism>
<sequence length="195" mass="22064">MERAAAGRPNNERFSNLKLAFSMATYCLLTACSHEDFGAYFSFLNPYQQDALYNLYIQMVVSVQENLQEEFRDICEETRVVDACDDEFLLAQELGKNGVRERVRCTGRKNIIEEKAHELEYLRQTLEMVKEQNQDSALKLKALKDSIENSESIAQTNVVLMKLKGLSAKLGSTVGDRQKVEFPLRSSPSTSSSSC</sequence>
<dbReference type="GO" id="GO:0051301">
    <property type="term" value="P:cell division"/>
    <property type="evidence" value="ECO:0007669"/>
    <property type="project" value="UniProtKB-KW"/>
</dbReference>
<accession>A0A9D4UYZ9</accession>
<dbReference type="PANTHER" id="PTHR15459:SF3">
    <property type="entry name" value="POLYAMINE-MODULATED FACTOR 1"/>
    <property type="match status" value="1"/>
</dbReference>
<evidence type="ECO:0000256" key="2">
    <source>
        <dbReference type="ARBA" id="ARBA00004629"/>
    </source>
</evidence>
<name>A0A9D4UYZ9_ADICA</name>
<dbReference type="GO" id="GO:0005634">
    <property type="term" value="C:nucleus"/>
    <property type="evidence" value="ECO:0007669"/>
    <property type="project" value="UniProtKB-SubCell"/>
</dbReference>
<protein>
    <submittedName>
        <fullName evidence="10">Uncharacterized protein</fullName>
    </submittedName>
</protein>
<dbReference type="PANTHER" id="PTHR15459">
    <property type="entry name" value="POLYAMINE-MODULATED FACTOR 1"/>
    <property type="match status" value="1"/>
</dbReference>
<dbReference type="PROSITE" id="PS51257">
    <property type="entry name" value="PROKAR_LIPOPROTEIN"/>
    <property type="match status" value="1"/>
</dbReference>
<evidence type="ECO:0000256" key="8">
    <source>
        <dbReference type="ARBA" id="ARBA00023306"/>
    </source>
</evidence>
<keyword evidence="11" id="KW-1185">Reference proteome</keyword>
<keyword evidence="4" id="KW-0132">Cell division</keyword>
<keyword evidence="9" id="KW-0137">Centromere</keyword>
<dbReference type="InterPro" id="IPR007128">
    <property type="entry name" value="PMF1/Nnf1"/>
</dbReference>
<dbReference type="AlphaFoldDB" id="A0A9D4UYZ9"/>